<evidence type="ECO:0000259" key="1">
    <source>
        <dbReference type="Pfam" id="PF12248"/>
    </source>
</evidence>
<reference evidence="2" key="1">
    <citation type="submission" date="2015-01" db="EMBL/GenBank/DDBJ databases">
        <title>Transcriptome Assembly of Fopius arisanus.</title>
        <authorList>
            <person name="Geib S."/>
        </authorList>
    </citation>
    <scope>NUCLEOTIDE SEQUENCE</scope>
</reference>
<feature type="domain" description="Farnesoic acid O-methyl transferase" evidence="1">
    <location>
        <begin position="47"/>
        <end position="174"/>
    </location>
</feature>
<dbReference type="PANTHER" id="PTHR31649">
    <property type="entry name" value="AGAP009604-PA"/>
    <property type="match status" value="1"/>
</dbReference>
<dbReference type="Pfam" id="PF11901">
    <property type="entry name" value="DM9"/>
    <property type="match status" value="1"/>
</dbReference>
<dbReference type="PANTHER" id="PTHR31649:SF1">
    <property type="entry name" value="FARNESOIC ACID O-METHYL TRANSFERASE DOMAIN-CONTAINING PROTEIN"/>
    <property type="match status" value="1"/>
</dbReference>
<evidence type="ECO:0000313" key="2">
    <source>
        <dbReference type="EMBL" id="JAG79436.1"/>
    </source>
</evidence>
<dbReference type="InterPro" id="IPR006616">
    <property type="entry name" value="DM9_repeat"/>
</dbReference>
<proteinExistence type="predicted"/>
<dbReference type="Pfam" id="PF12248">
    <property type="entry name" value="Methyltransf_FA"/>
    <property type="match status" value="1"/>
</dbReference>
<dbReference type="AlphaFoldDB" id="A0A0C9R0K7"/>
<name>A0A0C9R0K7_9HYME</name>
<dbReference type="EMBL" id="GBYB01009669">
    <property type="protein sequence ID" value="JAG79436.1"/>
    <property type="molecule type" value="Transcribed_RNA"/>
</dbReference>
<sequence>AISRFCSKDYVVFQPTQYSSTTRSVHLYHEPIKIRDAMAVSLTTEDKLEYKFYPCSSGQIQFRVRAPNDAHIALTTGPYETESMYEVFVGGWGNSKSVIRKNRSKPDVAEMDTPGILSADELRGFWIRWQGGNITVGKEGEQMPFLNYYDSAPIPINHFGVCTGWGASGEWLVEARCIGGHGGYPNPTAPSERYSGSASWCDASGGMIPPGAVEGGNDGEPLFVGRASHEGALLPGKVKPSHAVCYVAWGGGEHGKSEYQVLCGCNGRWIPVSGGQVPPNAVPGGETEDGEPLFIGRVHHEGTLTIGKVQASHNACYIPYGGAEMSFPEFEILVD</sequence>
<dbReference type="SMART" id="SM00696">
    <property type="entry name" value="DM9"/>
    <property type="match status" value="2"/>
</dbReference>
<organism evidence="2">
    <name type="scientific">Fopius arisanus</name>
    <dbReference type="NCBI Taxonomy" id="64838"/>
    <lineage>
        <taxon>Eukaryota</taxon>
        <taxon>Metazoa</taxon>
        <taxon>Ecdysozoa</taxon>
        <taxon>Arthropoda</taxon>
        <taxon>Hexapoda</taxon>
        <taxon>Insecta</taxon>
        <taxon>Pterygota</taxon>
        <taxon>Neoptera</taxon>
        <taxon>Endopterygota</taxon>
        <taxon>Hymenoptera</taxon>
        <taxon>Apocrita</taxon>
        <taxon>Ichneumonoidea</taxon>
        <taxon>Braconidae</taxon>
        <taxon>Opiinae</taxon>
        <taxon>Fopius</taxon>
    </lineage>
</organism>
<protein>
    <submittedName>
        <fullName evidence="2">CPAMD8_0 protein</fullName>
    </submittedName>
</protein>
<accession>A0A0C9R0K7</accession>
<feature type="non-terminal residue" evidence="2">
    <location>
        <position position="1"/>
    </location>
</feature>
<gene>
    <name evidence="2" type="primary">CPAMD8_0</name>
    <name evidence="2" type="ORF">g.64425</name>
</gene>
<dbReference type="InterPro" id="IPR022041">
    <property type="entry name" value="Methyltransf_FA"/>
</dbReference>